<keyword evidence="5 12" id="KW-0548">Nucleotidyltransferase</keyword>
<evidence type="ECO:0000313" key="14">
    <source>
        <dbReference type="EMBL" id="KAJ7758196.1"/>
    </source>
</evidence>
<dbReference type="InterPro" id="IPR045867">
    <property type="entry name" value="DNA-dir_RpoC_beta_prime"/>
</dbReference>
<dbReference type="GO" id="GO:0046872">
    <property type="term" value="F:metal ion binding"/>
    <property type="evidence" value="ECO:0007669"/>
    <property type="project" value="UniProtKB-KW"/>
</dbReference>
<dbReference type="SMART" id="SM00663">
    <property type="entry name" value="RPOLA_N"/>
    <property type="match status" value="1"/>
</dbReference>
<dbReference type="GO" id="GO:0003899">
    <property type="term" value="F:DNA-directed RNA polymerase activity"/>
    <property type="evidence" value="ECO:0007669"/>
    <property type="project" value="UniProtKB-EC"/>
</dbReference>
<dbReference type="Gene3D" id="3.30.1490.180">
    <property type="entry name" value="RNA polymerase ii"/>
    <property type="match status" value="1"/>
</dbReference>
<evidence type="ECO:0000256" key="6">
    <source>
        <dbReference type="ARBA" id="ARBA00022723"/>
    </source>
</evidence>
<dbReference type="InterPro" id="IPR007080">
    <property type="entry name" value="RNA_pol_Rpb1_1"/>
</dbReference>
<evidence type="ECO:0000256" key="4">
    <source>
        <dbReference type="ARBA" id="ARBA00022679"/>
    </source>
</evidence>
<dbReference type="Pfam" id="PF04983">
    <property type="entry name" value="RNA_pol_Rpb1_3"/>
    <property type="match status" value="1"/>
</dbReference>
<dbReference type="Pfam" id="PF04997">
    <property type="entry name" value="RNA_pol_Rpb1_1"/>
    <property type="match status" value="1"/>
</dbReference>
<dbReference type="Gene3D" id="3.30.1360.140">
    <property type="match status" value="1"/>
</dbReference>
<dbReference type="SUPFAM" id="SSF64484">
    <property type="entry name" value="beta and beta-prime subunits of DNA dependent RNA-polymerase"/>
    <property type="match status" value="1"/>
</dbReference>
<evidence type="ECO:0000256" key="8">
    <source>
        <dbReference type="ARBA" id="ARBA00022842"/>
    </source>
</evidence>
<dbReference type="EC" id="2.7.7.6" evidence="12"/>
<comment type="subcellular location">
    <subcellularLocation>
        <location evidence="1">Nucleus</location>
    </subcellularLocation>
</comment>
<evidence type="ECO:0000256" key="10">
    <source>
        <dbReference type="ARBA" id="ARBA00023163"/>
    </source>
</evidence>
<comment type="caution">
    <text evidence="14">The sequence shown here is derived from an EMBL/GenBank/DDBJ whole genome shotgun (WGS) entry which is preliminary data.</text>
</comment>
<dbReference type="Gene3D" id="1.10.274.100">
    <property type="entry name" value="RNA polymerase Rpb1, domain 3"/>
    <property type="match status" value="1"/>
</dbReference>
<feature type="domain" description="RNA polymerase N-terminal" evidence="13">
    <location>
        <begin position="229"/>
        <end position="534"/>
    </location>
</feature>
<dbReference type="GO" id="GO:0006351">
    <property type="term" value="P:DNA-templated transcription"/>
    <property type="evidence" value="ECO:0007669"/>
    <property type="project" value="InterPro"/>
</dbReference>
<dbReference type="InterPro" id="IPR007083">
    <property type="entry name" value="RNA_pol_Rpb1_4"/>
</dbReference>
<evidence type="ECO:0000256" key="3">
    <source>
        <dbReference type="ARBA" id="ARBA00022478"/>
    </source>
</evidence>
<dbReference type="CDD" id="cd02733">
    <property type="entry name" value="RNAP_II_RPB1_N"/>
    <property type="match status" value="1"/>
</dbReference>
<evidence type="ECO:0000256" key="7">
    <source>
        <dbReference type="ARBA" id="ARBA00022833"/>
    </source>
</evidence>
<dbReference type="Gene3D" id="2.40.40.20">
    <property type="match status" value="1"/>
</dbReference>
<evidence type="ECO:0000256" key="9">
    <source>
        <dbReference type="ARBA" id="ARBA00023125"/>
    </source>
</evidence>
<protein>
    <recommendedName>
        <fullName evidence="12">DNA-directed RNA polymerase subunit</fullName>
        <ecNumber evidence="12">2.7.7.6</ecNumber>
    </recommendedName>
</protein>
<dbReference type="Gene3D" id="4.10.860.120">
    <property type="entry name" value="RNA polymerase II, clamp domain"/>
    <property type="match status" value="1"/>
</dbReference>
<gene>
    <name evidence="14" type="ORF">DFH07DRAFT_818994</name>
</gene>
<dbReference type="GO" id="GO:0005665">
    <property type="term" value="C:RNA polymerase II, core complex"/>
    <property type="evidence" value="ECO:0007669"/>
    <property type="project" value="TreeGrafter"/>
</dbReference>
<keyword evidence="6" id="KW-0479">Metal-binding</keyword>
<dbReference type="PANTHER" id="PTHR19376">
    <property type="entry name" value="DNA-DIRECTED RNA POLYMERASE"/>
    <property type="match status" value="1"/>
</dbReference>
<dbReference type="EMBL" id="JARJLG010000056">
    <property type="protein sequence ID" value="KAJ7758196.1"/>
    <property type="molecule type" value="Genomic_DNA"/>
</dbReference>
<dbReference type="Gene3D" id="6.10.250.2940">
    <property type="match status" value="1"/>
</dbReference>
<dbReference type="InterPro" id="IPR038593">
    <property type="entry name" value="RNA_pol_Rpb1_7_sf"/>
</dbReference>
<sequence length="1454" mass="163317">MSGHRFAHSAAPIHQVKEVQFSILSPEEIKEHSVARIEYLDTTDELTRRPRIGGLMDPRMGTTNPDVECQTCGEGMSGCPGHFGHIELARPVFHPGFISKVKKILECICINCGKLKADLSDRIFADKIRYIRQPKKRMAIVWAHCMAIPICEADPPRAPDGRGHGGCGSAQPRIRKEGLKLYAENKNPIKELNPPRYLLSPSDIYRTLEKISESDLQLLGLSHRFARPEWMLLSVIPVPPSSMRPRTIDVLVSKQDDLTFKLGEIIKASAHVQTCIEQGMPADVVTQFEELVQFHVATYLDNNITQTLHPSGDPIQSIRSRLTGREGRVRAEVTAKRVDFCARTVITGDPNLELDEVGVPWSIAMHLTYPERVTSHNIEYLQTLIRNGPMRYPGARYVVTAAGERIDLGGALDMHTKSLLEQQDDPYGCIVERHLTDGDFVLLVQQPSLHRTSTMSHRVNVMPYSTFRLNPSIVAAYGTKFDGGEMTMHVPQSEETRAELSQIAWVPRQIVSPQANKPIMSIVQDTLFGIHKFTLRDTFLDWNQVQNILLWVPDWDGAVPVPAIVKPKPLWTGKQILSLVLPRGINFARNPFSRDHQSNPVFDDGMLIEDGKVLFGVVDKTAVGAALGSLIDVVFREEGPEVTRRLFGGLQTVVNFWLFHSGFSVGVGDTLLHRDTSSFIAHKIEDSRADVSRLMKDAICHPYAGMTIRETFESTVESHLDYARDSYGAYAQRKMKKENNFKQMVVAGPMGSSINITQMTVCLGQQRVEGHRIPCGFRHRTLPHFTKDDFSPEARGFIRSPYRGRLTPTEFFFHAMAGRESLVDDGRRNIETGRIQRRLVRVLEDIMVCYDGTVRNSRGELIQLIYGEDGLDGARVEKQNIDTLALGDQELRDNYCIDAKNGRAGFTEAALQDHGSVDPEAELDEEYRRLSRDRNLLQTFTFPRMYPTTNFYLPVNLRRIVQSAVQVFRNPRPPRDLDPAYIIHAVKDLGKRLVIVRGDDPASKEAQQNALLRFQIHLRTFFSTRQVLERHRLDREAFDWALGEVEKKFNQAIVNPGEMCGILAAQSIARAAAEIKPIISPRPGVSMRKDTLGVPRLQEIINVAENIATPSLSIFLEPDISIDSSRVRLVAGEIKYKSVRTITSAVEIWYDPNVRSTLIQEDTGFVEDFFAIPDEEFESTLHLQSPWLIRMELRREEMVGKLTMHYVARRIAESFPTDLSILWSEDNADKLIIRCRVLHGADQGEVGMGLLEEDVFLHQLANSVLDTSLGGIKDIRKVLFLQCDKVVLQSDNSLEICKKEEWVLETNGTDLKIVIGVDGVDSTRTYSNSCVEILHVLGIEAARAVMLRELRAVIEYDGSYINYRHLALLCDLMTHRGTLTGIDQLGNNRADAGALRKCSVEDTVEIFLEAAAVAEKDYCLGAVENVMLGQVAAIGTGAFKVVDMPNNSMVNAEL</sequence>
<evidence type="ECO:0000256" key="12">
    <source>
        <dbReference type="RuleBase" id="RU004279"/>
    </source>
</evidence>
<evidence type="ECO:0000256" key="11">
    <source>
        <dbReference type="ARBA" id="ARBA00048552"/>
    </source>
</evidence>
<dbReference type="CDD" id="cd02584">
    <property type="entry name" value="RNAP_II_Rpb1_C"/>
    <property type="match status" value="1"/>
</dbReference>
<keyword evidence="4 12" id="KW-0808">Transferase</keyword>
<keyword evidence="3 12" id="KW-0240">DNA-directed RNA polymerase</keyword>
<comment type="similarity">
    <text evidence="2 12">Belongs to the RNA polymerase beta' chain family.</text>
</comment>
<dbReference type="Pfam" id="PF05000">
    <property type="entry name" value="RNA_pol_Rpb1_4"/>
    <property type="match status" value="1"/>
</dbReference>
<keyword evidence="10 12" id="KW-0804">Transcription</keyword>
<keyword evidence="15" id="KW-1185">Reference proteome</keyword>
<evidence type="ECO:0000256" key="5">
    <source>
        <dbReference type="ARBA" id="ARBA00022695"/>
    </source>
</evidence>
<evidence type="ECO:0000259" key="13">
    <source>
        <dbReference type="SMART" id="SM00663"/>
    </source>
</evidence>
<dbReference type="Gene3D" id="1.10.132.30">
    <property type="match status" value="1"/>
</dbReference>
<dbReference type="FunFam" id="4.10.860.120:FF:000003">
    <property type="entry name" value="DNA-directed RNA polymerase subunit"/>
    <property type="match status" value="1"/>
</dbReference>
<dbReference type="InterPro" id="IPR038120">
    <property type="entry name" value="Rpb1_funnel_sf"/>
</dbReference>
<dbReference type="InterPro" id="IPR000722">
    <property type="entry name" value="RNA_pol_asu"/>
</dbReference>
<accession>A0AAD7J6T1</accession>
<comment type="function">
    <text evidence="12">DNA-dependent RNA polymerase catalyzes the transcription of DNA into RNA using the four ribonucleoside triphosphates as substrates.</text>
</comment>
<dbReference type="Pfam" id="PF00623">
    <property type="entry name" value="RNA_pol_Rpb1_2"/>
    <property type="match status" value="1"/>
</dbReference>
<reference evidence="14" key="1">
    <citation type="submission" date="2023-03" db="EMBL/GenBank/DDBJ databases">
        <title>Massive genome expansion in bonnet fungi (Mycena s.s.) driven by repeated elements and novel gene families across ecological guilds.</title>
        <authorList>
            <consortium name="Lawrence Berkeley National Laboratory"/>
            <person name="Harder C.B."/>
            <person name="Miyauchi S."/>
            <person name="Viragh M."/>
            <person name="Kuo A."/>
            <person name="Thoen E."/>
            <person name="Andreopoulos B."/>
            <person name="Lu D."/>
            <person name="Skrede I."/>
            <person name="Drula E."/>
            <person name="Henrissat B."/>
            <person name="Morin E."/>
            <person name="Kohler A."/>
            <person name="Barry K."/>
            <person name="LaButti K."/>
            <person name="Morin E."/>
            <person name="Salamov A."/>
            <person name="Lipzen A."/>
            <person name="Mereny Z."/>
            <person name="Hegedus B."/>
            <person name="Baldrian P."/>
            <person name="Stursova M."/>
            <person name="Weitz H."/>
            <person name="Taylor A."/>
            <person name="Grigoriev I.V."/>
            <person name="Nagy L.G."/>
            <person name="Martin F."/>
            <person name="Kauserud H."/>
        </authorList>
    </citation>
    <scope>NUCLEOTIDE SEQUENCE</scope>
    <source>
        <strain evidence="14">CBHHK188m</strain>
    </source>
</reference>
<keyword evidence="7" id="KW-0862">Zinc</keyword>
<dbReference type="InterPro" id="IPR007066">
    <property type="entry name" value="RNA_pol_Rpb1_3"/>
</dbReference>
<dbReference type="InterPro" id="IPR007081">
    <property type="entry name" value="RNA_pol_Rpb1_5"/>
</dbReference>
<dbReference type="Proteomes" id="UP001215280">
    <property type="component" value="Unassembled WGS sequence"/>
</dbReference>
<dbReference type="Pfam" id="PF04992">
    <property type="entry name" value="RNA_pol_Rpb1_6"/>
    <property type="match status" value="1"/>
</dbReference>
<evidence type="ECO:0000313" key="15">
    <source>
        <dbReference type="Proteomes" id="UP001215280"/>
    </source>
</evidence>
<keyword evidence="8" id="KW-0460">Magnesium</keyword>
<proteinExistence type="inferred from homology"/>
<dbReference type="Gene3D" id="1.10.150.390">
    <property type="match status" value="1"/>
</dbReference>
<dbReference type="Gene3D" id="6.20.50.80">
    <property type="match status" value="1"/>
</dbReference>
<organism evidence="14 15">
    <name type="scientific">Mycena maculata</name>
    <dbReference type="NCBI Taxonomy" id="230809"/>
    <lineage>
        <taxon>Eukaryota</taxon>
        <taxon>Fungi</taxon>
        <taxon>Dikarya</taxon>
        <taxon>Basidiomycota</taxon>
        <taxon>Agaricomycotina</taxon>
        <taxon>Agaricomycetes</taxon>
        <taxon>Agaricomycetidae</taxon>
        <taxon>Agaricales</taxon>
        <taxon>Marasmiineae</taxon>
        <taxon>Mycenaceae</taxon>
        <taxon>Mycena</taxon>
    </lineage>
</organism>
<evidence type="ECO:0000256" key="1">
    <source>
        <dbReference type="ARBA" id="ARBA00004123"/>
    </source>
</evidence>
<dbReference type="PANTHER" id="PTHR19376:SF37">
    <property type="entry name" value="DNA-DIRECTED RNA POLYMERASE II SUBUNIT RPB1"/>
    <property type="match status" value="1"/>
</dbReference>
<dbReference type="InterPro" id="IPR006592">
    <property type="entry name" value="RNA_pol_N"/>
</dbReference>
<dbReference type="GO" id="GO:0003677">
    <property type="term" value="F:DNA binding"/>
    <property type="evidence" value="ECO:0007669"/>
    <property type="project" value="UniProtKB-KW"/>
</dbReference>
<dbReference type="FunFam" id="2.40.40.20:FF:000019">
    <property type="entry name" value="DNA-directed RNA polymerase II subunit RPB1"/>
    <property type="match status" value="1"/>
</dbReference>
<keyword evidence="9" id="KW-0238">DNA-binding</keyword>
<dbReference type="InterPro" id="IPR007073">
    <property type="entry name" value="RNA_pol_Rpb1_7"/>
</dbReference>
<dbReference type="InterPro" id="IPR042102">
    <property type="entry name" value="RNA_pol_Rpb1_3_sf"/>
</dbReference>
<dbReference type="FunFam" id="1.10.274.100:FF:000001">
    <property type="entry name" value="DNA-directed RNA polymerase subunit"/>
    <property type="match status" value="1"/>
</dbReference>
<dbReference type="InterPro" id="IPR044893">
    <property type="entry name" value="RNA_pol_Rpb1_clamp_domain"/>
</dbReference>
<name>A0AAD7J6T1_9AGAR</name>
<evidence type="ECO:0000256" key="2">
    <source>
        <dbReference type="ARBA" id="ARBA00006460"/>
    </source>
</evidence>
<dbReference type="Pfam" id="PF04998">
    <property type="entry name" value="RNA_pol_Rpb1_5"/>
    <property type="match status" value="1"/>
</dbReference>
<dbReference type="InterPro" id="IPR007075">
    <property type="entry name" value="RNA_pol_Rpb1_6"/>
</dbReference>
<comment type="catalytic activity">
    <reaction evidence="11 12">
        <text>RNA(n) + a ribonucleoside 5'-triphosphate = RNA(n+1) + diphosphate</text>
        <dbReference type="Rhea" id="RHEA:21248"/>
        <dbReference type="Rhea" id="RHEA-COMP:14527"/>
        <dbReference type="Rhea" id="RHEA-COMP:17342"/>
        <dbReference type="ChEBI" id="CHEBI:33019"/>
        <dbReference type="ChEBI" id="CHEBI:61557"/>
        <dbReference type="ChEBI" id="CHEBI:140395"/>
        <dbReference type="EC" id="2.7.7.6"/>
    </reaction>
</comment>
<dbReference type="Pfam" id="PF04990">
    <property type="entry name" value="RNA_pol_Rpb1_7"/>
    <property type="match status" value="1"/>
</dbReference>